<accession>A0A7C9N124</accession>
<keyword evidence="2" id="KW-0489">Methyltransferase</keyword>
<dbReference type="GO" id="GO:0032259">
    <property type="term" value="P:methylation"/>
    <property type="evidence" value="ECO:0007669"/>
    <property type="project" value="UniProtKB-KW"/>
</dbReference>
<reference evidence="2 3" key="1">
    <citation type="submission" date="2020-01" db="EMBL/GenBank/DDBJ databases">
        <title>Genome sequence of Desulfovibrio aerotolerans DSM 16695(T).</title>
        <authorList>
            <person name="Karnachuk O."/>
            <person name="Avakyan M."/>
            <person name="Mardanov A."/>
            <person name="Kadnikov V."/>
            <person name="Ravin N."/>
        </authorList>
    </citation>
    <scope>NUCLEOTIDE SEQUENCE [LARGE SCALE GENOMIC DNA]</scope>
    <source>
        <strain evidence="2 3">DSM 16695</strain>
    </source>
</reference>
<dbReference type="Gene3D" id="3.40.50.150">
    <property type="entry name" value="Vaccinia Virus protein VP39"/>
    <property type="match status" value="1"/>
</dbReference>
<dbReference type="GO" id="GO:0008757">
    <property type="term" value="F:S-adenosylmethionine-dependent methyltransferase activity"/>
    <property type="evidence" value="ECO:0007669"/>
    <property type="project" value="InterPro"/>
</dbReference>
<dbReference type="Pfam" id="PF08241">
    <property type="entry name" value="Methyltransf_11"/>
    <property type="match status" value="1"/>
</dbReference>
<keyword evidence="3" id="KW-1185">Reference proteome</keyword>
<sequence length="245" mass="26888">MWDKETARRYDAWFQTEAGSFALKRELRLLERMTAAWPRRGQRLLEIGCGTGVFLEVLHHSGFDVTGLDASPDMLEQARGRLGNRADLHLGDAGHLPFDDKAYDYAVLLTVLEFCPDPALVLQEAARVARKAVLVGFLNRFSFYGLSSKLWPGSTGKLLRNACWFTPWGLTGLVRQSLGPRPLRLGSVLVGPKSTWREASPWRQLNSLMLPVPVGAICACAVNLTREPVVTPLPAFGAKAGACAG</sequence>
<dbReference type="InterPro" id="IPR013216">
    <property type="entry name" value="Methyltransf_11"/>
</dbReference>
<dbReference type="RefSeq" id="WP_160959550.1">
    <property type="nucleotide sequence ID" value="NZ_WVUD01000007.1"/>
</dbReference>
<dbReference type="Proteomes" id="UP000482487">
    <property type="component" value="Unassembled WGS sequence"/>
</dbReference>
<evidence type="ECO:0000313" key="3">
    <source>
        <dbReference type="Proteomes" id="UP000482487"/>
    </source>
</evidence>
<dbReference type="InterPro" id="IPR029063">
    <property type="entry name" value="SAM-dependent_MTases_sf"/>
</dbReference>
<dbReference type="SUPFAM" id="SSF53335">
    <property type="entry name" value="S-adenosyl-L-methionine-dependent methyltransferases"/>
    <property type="match status" value="1"/>
</dbReference>
<dbReference type="PANTHER" id="PTHR43591">
    <property type="entry name" value="METHYLTRANSFERASE"/>
    <property type="match status" value="1"/>
</dbReference>
<organism evidence="2 3">
    <name type="scientific">Solidesulfovibrio aerotolerans</name>
    <dbReference type="NCBI Taxonomy" id="295255"/>
    <lineage>
        <taxon>Bacteria</taxon>
        <taxon>Pseudomonadati</taxon>
        <taxon>Thermodesulfobacteriota</taxon>
        <taxon>Desulfovibrionia</taxon>
        <taxon>Desulfovibrionales</taxon>
        <taxon>Desulfovibrionaceae</taxon>
        <taxon>Solidesulfovibrio</taxon>
    </lineage>
</organism>
<name>A0A7C9N124_9BACT</name>
<comment type="caution">
    <text evidence="2">The sequence shown here is derived from an EMBL/GenBank/DDBJ whole genome shotgun (WGS) entry which is preliminary data.</text>
</comment>
<feature type="domain" description="Methyltransferase type 11" evidence="1">
    <location>
        <begin position="45"/>
        <end position="131"/>
    </location>
</feature>
<proteinExistence type="predicted"/>
<dbReference type="AlphaFoldDB" id="A0A7C9N124"/>
<dbReference type="EMBL" id="WVUD01000007">
    <property type="protein sequence ID" value="MYL82711.1"/>
    <property type="molecule type" value="Genomic_DNA"/>
</dbReference>
<gene>
    <name evidence="2" type="ORF">GTA51_06120</name>
</gene>
<protein>
    <submittedName>
        <fullName evidence="2">Methyltransferase domain-containing protein</fullName>
    </submittedName>
</protein>
<evidence type="ECO:0000259" key="1">
    <source>
        <dbReference type="Pfam" id="PF08241"/>
    </source>
</evidence>
<dbReference type="CDD" id="cd02440">
    <property type="entry name" value="AdoMet_MTases"/>
    <property type="match status" value="1"/>
</dbReference>
<evidence type="ECO:0000313" key="2">
    <source>
        <dbReference type="EMBL" id="MYL82711.1"/>
    </source>
</evidence>
<dbReference type="OrthoDB" id="9782767at2"/>
<keyword evidence="2" id="KW-0808">Transferase</keyword>